<dbReference type="RefSeq" id="WP_330092913.1">
    <property type="nucleotide sequence ID" value="NZ_JAUZMY010000017.1"/>
</dbReference>
<keyword evidence="3" id="KW-1185">Reference proteome</keyword>
<proteinExistence type="predicted"/>
<name>A0ABU7KA69_9ACTN</name>
<comment type="caution">
    <text evidence="2">The sequence shown here is derived from an EMBL/GenBank/DDBJ whole genome shotgun (WGS) entry which is preliminary data.</text>
</comment>
<evidence type="ECO:0000256" key="1">
    <source>
        <dbReference type="SAM" id="MobiDB-lite"/>
    </source>
</evidence>
<organism evidence="2 3">
    <name type="scientific">Nocardiopsis codii</name>
    <dbReference type="NCBI Taxonomy" id="3065942"/>
    <lineage>
        <taxon>Bacteria</taxon>
        <taxon>Bacillati</taxon>
        <taxon>Actinomycetota</taxon>
        <taxon>Actinomycetes</taxon>
        <taxon>Streptosporangiales</taxon>
        <taxon>Nocardiopsidaceae</taxon>
        <taxon>Nocardiopsis</taxon>
    </lineage>
</organism>
<reference evidence="2 3" key="1">
    <citation type="submission" date="2023-08" db="EMBL/GenBank/DDBJ databases">
        <authorList>
            <person name="Girao M."/>
            <person name="Carvalho M.F."/>
        </authorList>
    </citation>
    <scope>NUCLEOTIDE SEQUENCE [LARGE SCALE GENOMIC DNA]</scope>
    <source>
        <strain evidence="2 3">CT-R113</strain>
    </source>
</reference>
<accession>A0ABU7KA69</accession>
<feature type="compositionally biased region" description="Polar residues" evidence="1">
    <location>
        <begin position="79"/>
        <end position="90"/>
    </location>
</feature>
<dbReference type="EMBL" id="JAUZMY010000017">
    <property type="protein sequence ID" value="MEE2039139.1"/>
    <property type="molecule type" value="Genomic_DNA"/>
</dbReference>
<dbReference type="Proteomes" id="UP001356095">
    <property type="component" value="Unassembled WGS sequence"/>
</dbReference>
<feature type="region of interest" description="Disordered" evidence="1">
    <location>
        <begin position="79"/>
        <end position="111"/>
    </location>
</feature>
<evidence type="ECO:0000313" key="2">
    <source>
        <dbReference type="EMBL" id="MEE2039139.1"/>
    </source>
</evidence>
<feature type="region of interest" description="Disordered" evidence="1">
    <location>
        <begin position="1"/>
        <end position="25"/>
    </location>
</feature>
<evidence type="ECO:0000313" key="3">
    <source>
        <dbReference type="Proteomes" id="UP001356095"/>
    </source>
</evidence>
<sequence>MSHVGLENVNSLSTGGEQLGQESDGLRTQMNQLIQDMVNDADSLQGQALNDFRMAREQLTERFDELMSWCSQNGIKLNEGQQEFNVTDTDSGAEYSQAGNDLGGLSRPVNV</sequence>
<protein>
    <submittedName>
        <fullName evidence="2">Uncharacterized protein</fullName>
    </submittedName>
</protein>
<gene>
    <name evidence="2" type="ORF">Q8791_18145</name>
</gene>